<dbReference type="InterPro" id="IPR057037">
    <property type="entry name" value="TPR_rep_actino"/>
</dbReference>
<keyword evidence="1" id="KW-0175">Coiled coil</keyword>
<dbReference type="HOGENOM" id="CLU_352279_0_0_11"/>
<feature type="coiled-coil region" evidence="1">
    <location>
        <begin position="153"/>
        <end position="180"/>
    </location>
</feature>
<dbReference type="STRING" id="679197.HMPREF9336_02665"/>
<evidence type="ECO:0000256" key="1">
    <source>
        <dbReference type="SAM" id="Coils"/>
    </source>
</evidence>
<proteinExistence type="predicted"/>
<dbReference type="AlphaFoldDB" id="E5XT43"/>
<reference evidence="4 5" key="1">
    <citation type="journal article" date="2011" name="Stand. Genomic Sci.">
        <title>High quality draft genome sequence of Segniliparus rugosus CDC 945(T)= (ATCC BAA-974(T)).</title>
        <authorList>
            <person name="Earl A.M."/>
            <person name="Desjardins C.A."/>
            <person name="Fitzgerald M.G."/>
            <person name="Arachchi H.M."/>
            <person name="Zeng Q."/>
            <person name="Mehta T."/>
            <person name="Griggs A."/>
            <person name="Birren B.W."/>
            <person name="Toney N.C."/>
            <person name="Carr J."/>
            <person name="Posey J."/>
            <person name="Butler W.R."/>
        </authorList>
    </citation>
    <scope>NUCLEOTIDE SEQUENCE [LARGE SCALE GENOMIC DNA]</scope>
    <source>
        <strain evidence="5">ATCC BAA-974 / DSM 45345 / CCUG 50838 / CIP 108380 / JCM 13579 / CDC 945</strain>
    </source>
</reference>
<dbReference type="OrthoDB" id="4760328at2"/>
<gene>
    <name evidence="4" type="ORF">HMPREF9336_02665</name>
</gene>
<evidence type="ECO:0000259" key="3">
    <source>
        <dbReference type="Pfam" id="PF23275"/>
    </source>
</evidence>
<feature type="compositionally biased region" description="Polar residues" evidence="2">
    <location>
        <begin position="775"/>
        <end position="788"/>
    </location>
</feature>
<dbReference type="eggNOG" id="ENOG5030HW6">
    <property type="taxonomic scope" value="Bacteria"/>
</dbReference>
<dbReference type="Pfam" id="PF23275">
    <property type="entry name" value="TPR_23"/>
    <property type="match status" value="1"/>
</dbReference>
<accession>E5XT43</accession>
<evidence type="ECO:0000313" key="5">
    <source>
        <dbReference type="Proteomes" id="UP000004816"/>
    </source>
</evidence>
<evidence type="ECO:0000313" key="4">
    <source>
        <dbReference type="EMBL" id="EFV12454.2"/>
    </source>
</evidence>
<dbReference type="Proteomes" id="UP000004816">
    <property type="component" value="Unassembled WGS sequence"/>
</dbReference>
<dbReference type="EMBL" id="ACZI02000002">
    <property type="protein sequence ID" value="EFV12454.2"/>
    <property type="molecule type" value="Genomic_DNA"/>
</dbReference>
<evidence type="ECO:0000256" key="2">
    <source>
        <dbReference type="SAM" id="MobiDB-lite"/>
    </source>
</evidence>
<keyword evidence="5" id="KW-1185">Reference proteome</keyword>
<feature type="domain" description="TPR repeat" evidence="3">
    <location>
        <begin position="223"/>
        <end position="460"/>
    </location>
</feature>
<sequence length="798" mass="85194">MAVTKTLLVATYSDLSKLDAMRKAGQVYVDKGTDLADRLADFILRSADVDGWHGKAQTAAGNRADQLAGHARAIGSKFQDIGKAQLVGADAMVEPLRIAEECVTQAEGRKLFPMVVNEDLTVSDPNLEAYRQNWEKLGYSDVAQRVAERVNARARIEARLQEAARNCEDALATCSKAMSEGIQLALDQAPVLAALNQAQAAQDAQDVKDGKPLTPEQRERLRAATSLTKEQQQALANGGDADLPPQQMQYLRDLSRALDGKTPGEIKALADKLGIGPELGNALELAGSEHVTSTLPKLGPDGKPAAYERTKGGVDQLPSKVREAVTQAGAHWEQVGGNNRVPEVQLSVEHGQDLNDLSSILQQSDNQVRQNSSLDGALASRAKEIQHVAANPPKDMFGEPAMVMGKEQSDQVVQNLLRTVAPDHEVVHDQLQGTDGQAFLSDLTHYKWSDGGFAAGELLDQSEGANAGGHQGQLAGESERTVADYFAAHGELNSWGGHTFGETNPDLAQSVAHGLKPYFADMTGSPLATHGDTFGKTPFDTPDAFEKGLSTNAKQVLATLSTDDTAATMLKEAANQEELKLLDKMADAQHNGDRETAKDFLEAAERTRALSDRGLYDGMEAHYKDADEASKHEFATKNAAWDSLKAFVGTGAKAVPGIGTALGVALDAANSPMKAWFLGDSPGAHTPGSAPHENPVVFKGMVAQALLAGHPELAQGNPLVSPDGHILSEEEWKTQVWQNTGSASEPRATTDPRAAYKIALNELLNKVAPGYSDLTDLTQGTYNTTADNNGKPEEKPGK</sequence>
<feature type="region of interest" description="Disordered" evidence="2">
    <location>
        <begin position="771"/>
        <end position="798"/>
    </location>
</feature>
<comment type="caution">
    <text evidence="4">The sequence shown here is derived from an EMBL/GenBank/DDBJ whole genome shotgun (WGS) entry which is preliminary data.</text>
</comment>
<name>E5XT43_SEGRC</name>
<protein>
    <recommendedName>
        <fullName evidence="3">TPR repeat domain-containing protein</fullName>
    </recommendedName>
</protein>
<organism evidence="4 5">
    <name type="scientific">Segniliparus rugosus (strain ATCC BAA-974 / DSM 45345 / CCUG 50838 / CIP 108380 / JCM 13579 / CDC 945)</name>
    <dbReference type="NCBI Taxonomy" id="679197"/>
    <lineage>
        <taxon>Bacteria</taxon>
        <taxon>Bacillati</taxon>
        <taxon>Actinomycetota</taxon>
        <taxon>Actinomycetes</taxon>
        <taxon>Mycobacteriales</taxon>
        <taxon>Segniliparaceae</taxon>
        <taxon>Segniliparus</taxon>
    </lineage>
</organism>
<dbReference type="RefSeq" id="WP_021030409.1">
    <property type="nucleotide sequence ID" value="NZ_KI391953.1"/>
</dbReference>